<proteinExistence type="predicted"/>
<organism evidence="1 2">
    <name type="scientific">Drosophila gunungcola</name>
    <name type="common">fruit fly</name>
    <dbReference type="NCBI Taxonomy" id="103775"/>
    <lineage>
        <taxon>Eukaryota</taxon>
        <taxon>Metazoa</taxon>
        <taxon>Ecdysozoa</taxon>
        <taxon>Arthropoda</taxon>
        <taxon>Hexapoda</taxon>
        <taxon>Insecta</taxon>
        <taxon>Pterygota</taxon>
        <taxon>Neoptera</taxon>
        <taxon>Endopterygota</taxon>
        <taxon>Diptera</taxon>
        <taxon>Brachycera</taxon>
        <taxon>Muscomorpha</taxon>
        <taxon>Ephydroidea</taxon>
        <taxon>Drosophilidae</taxon>
        <taxon>Drosophila</taxon>
        <taxon>Sophophora</taxon>
    </lineage>
</organism>
<dbReference type="AlphaFoldDB" id="A0A9Q0BTV8"/>
<name>A0A9Q0BTV8_9MUSC</name>
<comment type="caution">
    <text evidence="1">The sequence shown here is derived from an EMBL/GenBank/DDBJ whole genome shotgun (WGS) entry which is preliminary data.</text>
</comment>
<sequence>VSQWHQLISLPPQGLLGVDGGVLRVGTGGSVAGSWSTAWHWGQVGLAAEQIVLGAGRGRDRGRSVGRSSWSGGVGLGSWSGIGLRSWSGIGRGGGSGRLAIASSVG</sequence>
<dbReference type="Proteomes" id="UP001059596">
    <property type="component" value="Unassembled WGS sequence"/>
</dbReference>
<evidence type="ECO:0000313" key="2">
    <source>
        <dbReference type="Proteomes" id="UP001059596"/>
    </source>
</evidence>
<dbReference type="EMBL" id="JAMKOV010000002">
    <property type="protein sequence ID" value="KAI8043730.1"/>
    <property type="molecule type" value="Genomic_DNA"/>
</dbReference>
<accession>A0A9Q0BTV8</accession>
<protein>
    <submittedName>
        <fullName evidence="1">Uncharacterized protein</fullName>
    </submittedName>
</protein>
<reference evidence="1" key="1">
    <citation type="journal article" date="2023" name="Genome Biol. Evol.">
        <title>Long-read-based Genome Assembly of Drosophila gunungcola Reveals Fewer Chemosensory Genes in Flower-breeding Species.</title>
        <authorList>
            <person name="Negi A."/>
            <person name="Liao B.Y."/>
            <person name="Yeh S.D."/>
        </authorList>
    </citation>
    <scope>NUCLEOTIDE SEQUENCE</scope>
    <source>
        <strain evidence="1">Sukarami</strain>
    </source>
</reference>
<evidence type="ECO:0000313" key="1">
    <source>
        <dbReference type="EMBL" id="KAI8043730.1"/>
    </source>
</evidence>
<gene>
    <name evidence="1" type="ORF">M5D96_005068</name>
</gene>
<keyword evidence="2" id="KW-1185">Reference proteome</keyword>
<feature type="non-terminal residue" evidence="1">
    <location>
        <position position="106"/>
    </location>
</feature>